<dbReference type="Proteomes" id="UP000220621">
    <property type="component" value="Unassembled WGS sequence"/>
</dbReference>
<sequence length="87" mass="10076">MKKKSYIFGVVLQIVFTLVYILCLAGLISDLSYLSDNQAIPDAESELYTWFGEQLIFGTVVYIILMLVAQVFKFRYKRLKKKKKSAK</sequence>
<comment type="caution">
    <text evidence="1">The sequence shown here is derived from an EMBL/GenBank/DDBJ whole genome shotgun (WGS) entry which is preliminary data.</text>
</comment>
<accession>A0A2B5XEH7</accession>
<dbReference type="AlphaFoldDB" id="A0A2B5XEH7"/>
<dbReference type="EMBL" id="NUDL01000015">
    <property type="protein sequence ID" value="PEM58073.1"/>
    <property type="molecule type" value="Genomic_DNA"/>
</dbReference>
<proteinExistence type="predicted"/>
<name>A0A2B5XEH7_9BACI</name>
<gene>
    <name evidence="1" type="ORF">CN611_06015</name>
</gene>
<protein>
    <submittedName>
        <fullName evidence="1">Uncharacterized protein</fullName>
    </submittedName>
</protein>
<evidence type="ECO:0000313" key="2">
    <source>
        <dbReference type="Proteomes" id="UP000220621"/>
    </source>
</evidence>
<dbReference type="RefSeq" id="WP_098101925.1">
    <property type="nucleotide sequence ID" value="NZ_NUDL01000015.1"/>
</dbReference>
<evidence type="ECO:0000313" key="1">
    <source>
        <dbReference type="EMBL" id="PEM58073.1"/>
    </source>
</evidence>
<reference evidence="1 2" key="1">
    <citation type="submission" date="2017-09" db="EMBL/GenBank/DDBJ databases">
        <title>Large-scale bioinformatics analysis of Bacillus genomes uncovers conserved roles of natural products in bacterial physiology.</title>
        <authorList>
            <consortium name="Agbiome Team Llc"/>
            <person name="Bleich R.M."/>
            <person name="Grubbs K.J."/>
            <person name="Santa Maria K.C."/>
            <person name="Allen S.E."/>
            <person name="Farag S."/>
            <person name="Shank E.A."/>
            <person name="Bowers A."/>
        </authorList>
    </citation>
    <scope>NUCLEOTIDE SEQUENCE [LARGE SCALE GENOMIC DNA]</scope>
    <source>
        <strain evidence="1 2">AFS010764</strain>
    </source>
</reference>
<organism evidence="1 2">
    <name type="scientific">Bacillus wiedmannii</name>
    <dbReference type="NCBI Taxonomy" id="1890302"/>
    <lineage>
        <taxon>Bacteria</taxon>
        <taxon>Bacillati</taxon>
        <taxon>Bacillota</taxon>
        <taxon>Bacilli</taxon>
        <taxon>Bacillales</taxon>
        <taxon>Bacillaceae</taxon>
        <taxon>Bacillus</taxon>
        <taxon>Bacillus cereus group</taxon>
    </lineage>
</organism>